<comment type="caution">
    <text evidence="2">The sequence shown here is derived from an EMBL/GenBank/DDBJ whole genome shotgun (WGS) entry which is preliminary data.</text>
</comment>
<gene>
    <name evidence="2" type="ORF">ASR47_100542</name>
</gene>
<proteinExistence type="predicted"/>
<evidence type="ECO:0000313" key="3">
    <source>
        <dbReference type="Proteomes" id="UP000092713"/>
    </source>
</evidence>
<dbReference type="STRING" id="1747903.ASR47_100542"/>
<name>A0A1A7BZA6_9BURK</name>
<dbReference type="Proteomes" id="UP000092713">
    <property type="component" value="Unassembled WGS sequence"/>
</dbReference>
<dbReference type="EMBL" id="LOCQ01000058">
    <property type="protein sequence ID" value="OBV38089.1"/>
    <property type="molecule type" value="Genomic_DNA"/>
</dbReference>
<feature type="compositionally biased region" description="Basic and acidic residues" evidence="1">
    <location>
        <begin position="44"/>
        <end position="71"/>
    </location>
</feature>
<reference evidence="2 3" key="1">
    <citation type="submission" date="2016-04" db="EMBL/GenBank/DDBJ databases">
        <title>Draft genome sequence of Janthinobacterium psychrotolerans sp. nov., isolated from freshwater sediments in Denmark.</title>
        <authorList>
            <person name="Gong X."/>
            <person name="Skrivergaard S."/>
            <person name="Korsgaard B.S."/>
            <person name="Schreiber L."/>
            <person name="Marshall I.P."/>
            <person name="Finster K."/>
            <person name="Schramm A."/>
        </authorList>
    </citation>
    <scope>NUCLEOTIDE SEQUENCE [LARGE SCALE GENOMIC DNA]</scope>
    <source>
        <strain evidence="2 3">S3-2</strain>
    </source>
</reference>
<keyword evidence="3" id="KW-1185">Reference proteome</keyword>
<organism evidence="2 3">
    <name type="scientific">Janthinobacterium psychrotolerans</name>
    <dbReference type="NCBI Taxonomy" id="1747903"/>
    <lineage>
        <taxon>Bacteria</taxon>
        <taxon>Pseudomonadati</taxon>
        <taxon>Pseudomonadota</taxon>
        <taxon>Betaproteobacteria</taxon>
        <taxon>Burkholderiales</taxon>
        <taxon>Oxalobacteraceae</taxon>
        <taxon>Janthinobacterium</taxon>
    </lineage>
</organism>
<dbReference type="OrthoDB" id="8704419at2"/>
<accession>A0A1A7BZA6</accession>
<protein>
    <submittedName>
        <fullName evidence="2">Uncharacterized protein</fullName>
    </submittedName>
</protein>
<evidence type="ECO:0000256" key="1">
    <source>
        <dbReference type="SAM" id="MobiDB-lite"/>
    </source>
</evidence>
<evidence type="ECO:0000313" key="2">
    <source>
        <dbReference type="EMBL" id="OBV38089.1"/>
    </source>
</evidence>
<sequence>MNKQPEVTAEEKELVFQRSMIYRQAEKDLQGAKDGEGESAAKAAHKEARQKWRDATDRVARKFEVPRREPP</sequence>
<dbReference type="AlphaFoldDB" id="A0A1A7BZA6"/>
<dbReference type="RefSeq" id="WP_065308979.1">
    <property type="nucleotide sequence ID" value="NZ_LOCQ01000058.1"/>
</dbReference>
<feature type="region of interest" description="Disordered" evidence="1">
    <location>
        <begin position="29"/>
        <end position="71"/>
    </location>
</feature>